<dbReference type="GO" id="GO:0046872">
    <property type="term" value="F:metal ion binding"/>
    <property type="evidence" value="ECO:0007669"/>
    <property type="project" value="UniProtKB-KW"/>
</dbReference>
<feature type="binding site" evidence="6">
    <location>
        <position position="148"/>
    </location>
    <ligand>
        <name>Mg(2+)</name>
        <dbReference type="ChEBI" id="CHEBI:18420"/>
        <label>1</label>
    </ligand>
</feature>
<keyword evidence="6" id="KW-0464">Manganese</keyword>
<dbReference type="GO" id="GO:0003677">
    <property type="term" value="F:DNA binding"/>
    <property type="evidence" value="ECO:0007669"/>
    <property type="project" value="InterPro"/>
</dbReference>
<feature type="site" description="Important for catalytic activity" evidence="7">
    <location>
        <position position="220"/>
    </location>
</feature>
<feature type="active site" description="Proton donor/acceptor" evidence="5">
    <location>
        <position position="148"/>
    </location>
</feature>
<dbReference type="PANTHER" id="PTHR22748:SF6">
    <property type="entry name" value="DNA-(APURINIC OR APYRIMIDINIC SITE) ENDONUCLEASE"/>
    <property type="match status" value="1"/>
</dbReference>
<dbReference type="GO" id="GO:0008081">
    <property type="term" value="F:phosphoric diester hydrolase activity"/>
    <property type="evidence" value="ECO:0007669"/>
    <property type="project" value="TreeGrafter"/>
</dbReference>
<reference evidence="9 10" key="1">
    <citation type="submission" date="2013-02" db="EMBL/GenBank/DDBJ databases">
        <title>A novel strain isolated from Lonar lake, Maharashtra, India.</title>
        <authorList>
            <person name="Singh A."/>
        </authorList>
    </citation>
    <scope>NUCLEOTIDE SEQUENCE [LARGE SCALE GENOMIC DNA]</scope>
    <source>
        <strain evidence="9 10">AK24</strain>
    </source>
</reference>
<dbReference type="AlphaFoldDB" id="R7ZNR5"/>
<feature type="site" description="Transition state stabilizer" evidence="7">
    <location>
        <position position="150"/>
    </location>
</feature>
<evidence type="ECO:0000313" key="10">
    <source>
        <dbReference type="Proteomes" id="UP000013909"/>
    </source>
</evidence>
<dbReference type="GO" id="GO:0003906">
    <property type="term" value="F:DNA-(apurinic or apyrimidinic site) endonuclease activity"/>
    <property type="evidence" value="ECO:0007669"/>
    <property type="project" value="TreeGrafter"/>
</dbReference>
<proteinExistence type="inferred from homology"/>
<feature type="active site" evidence="5">
    <location>
        <position position="108"/>
    </location>
</feature>
<keyword evidence="10" id="KW-1185">Reference proteome</keyword>
<dbReference type="EMBL" id="AQHR01000098">
    <property type="protein sequence ID" value="EON75722.1"/>
    <property type="molecule type" value="Genomic_DNA"/>
</dbReference>
<evidence type="ECO:0000256" key="2">
    <source>
        <dbReference type="ARBA" id="ARBA00022723"/>
    </source>
</evidence>
<feature type="binding site" evidence="6">
    <location>
        <position position="35"/>
    </location>
    <ligand>
        <name>Mg(2+)</name>
        <dbReference type="ChEBI" id="CHEBI:18420"/>
        <label>1</label>
    </ligand>
</feature>
<sequence>MRLVSYNVNGIRAAIKRGFLDWLKGVDPDVIALQEVKSTEEQIDLQPLKDMGYGVYWHAAVKKGYSGVATLTKIKPDKVVVGMGLPKYDDEGRVLRLDFGDISFINTYFPSGTTGDVRQAFKYDFLDDVFGFSQDLREERPNLIWSGDYNICHKPIDIHDPISNKKSSGFLPEERQWMDKFTDSGFEDSFRRFHPDVPDKYTWWSYRANSRGKNKGWRIDYHMSTIPLKNRIIQSTILHEAEHSDHCPILIEID</sequence>
<dbReference type="GO" id="GO:0006284">
    <property type="term" value="P:base-excision repair"/>
    <property type="evidence" value="ECO:0007669"/>
    <property type="project" value="TreeGrafter"/>
</dbReference>
<organism evidence="9 10">
    <name type="scientific">Lunatimonas lonarensis</name>
    <dbReference type="NCBI Taxonomy" id="1232681"/>
    <lineage>
        <taxon>Bacteria</taxon>
        <taxon>Pseudomonadati</taxon>
        <taxon>Bacteroidota</taxon>
        <taxon>Cytophagia</taxon>
        <taxon>Cytophagales</taxon>
        <taxon>Cyclobacteriaceae</taxon>
    </lineage>
</organism>
<dbReference type="RefSeq" id="WP_010855939.1">
    <property type="nucleotide sequence ID" value="NZ_AQHR01000098.1"/>
</dbReference>
<keyword evidence="4 6" id="KW-0460">Magnesium</keyword>
<dbReference type="Pfam" id="PF03372">
    <property type="entry name" value="Exo_endo_phos"/>
    <property type="match status" value="1"/>
</dbReference>
<evidence type="ECO:0000256" key="7">
    <source>
        <dbReference type="PIRSR" id="PIRSR604808-3"/>
    </source>
</evidence>
<name>R7ZNR5_9BACT</name>
<dbReference type="CDD" id="cd10281">
    <property type="entry name" value="Nape_like_AP-endo"/>
    <property type="match status" value="1"/>
</dbReference>
<dbReference type="GO" id="GO:0008311">
    <property type="term" value="F:double-stranded DNA 3'-5' DNA exonuclease activity"/>
    <property type="evidence" value="ECO:0007669"/>
    <property type="project" value="UniProtKB-EC"/>
</dbReference>
<dbReference type="STRING" id="1232681.ADIS_3812"/>
<dbReference type="PROSITE" id="PS00726">
    <property type="entry name" value="AP_NUCLEASE_F1_1"/>
    <property type="match status" value="1"/>
</dbReference>
<feature type="site" description="Interaction with DNA substrate" evidence="7">
    <location>
        <position position="246"/>
    </location>
</feature>
<dbReference type="InterPro" id="IPR005135">
    <property type="entry name" value="Endo/exonuclease/phosphatase"/>
</dbReference>
<feature type="binding site" evidence="6">
    <location>
        <position position="246"/>
    </location>
    <ligand>
        <name>Mg(2+)</name>
        <dbReference type="ChEBI" id="CHEBI:18420"/>
        <label>1</label>
    </ligand>
</feature>
<feature type="binding site" evidence="6">
    <location>
        <position position="150"/>
    </location>
    <ligand>
        <name>Mg(2+)</name>
        <dbReference type="ChEBI" id="CHEBI:18420"/>
        <label>1</label>
    </ligand>
</feature>
<evidence type="ECO:0000256" key="6">
    <source>
        <dbReference type="PIRSR" id="PIRSR604808-2"/>
    </source>
</evidence>
<dbReference type="InterPro" id="IPR004808">
    <property type="entry name" value="AP_endonuc_1"/>
</dbReference>
<evidence type="ECO:0000313" key="9">
    <source>
        <dbReference type="EMBL" id="EON75722.1"/>
    </source>
</evidence>
<evidence type="ECO:0000259" key="8">
    <source>
        <dbReference type="Pfam" id="PF03372"/>
    </source>
</evidence>
<evidence type="ECO:0000256" key="5">
    <source>
        <dbReference type="PIRSR" id="PIRSR604808-1"/>
    </source>
</evidence>
<feature type="domain" description="Endonuclease/exonuclease/phosphatase" evidence="8">
    <location>
        <begin position="4"/>
        <end position="225"/>
    </location>
</feature>
<feature type="binding site" evidence="6">
    <location>
        <position position="7"/>
    </location>
    <ligand>
        <name>Mg(2+)</name>
        <dbReference type="ChEBI" id="CHEBI:18420"/>
        <label>1</label>
    </ligand>
</feature>
<dbReference type="PANTHER" id="PTHR22748">
    <property type="entry name" value="AP ENDONUCLEASE"/>
    <property type="match status" value="1"/>
</dbReference>
<protein>
    <submittedName>
        <fullName evidence="9">Exodeoxyribonuclease III</fullName>
        <ecNumber evidence="9">3.1.11.2</ecNumber>
    </submittedName>
</protein>
<evidence type="ECO:0000256" key="1">
    <source>
        <dbReference type="ARBA" id="ARBA00007092"/>
    </source>
</evidence>
<dbReference type="NCBIfam" id="TIGR00195">
    <property type="entry name" value="exoDNase_III"/>
    <property type="match status" value="1"/>
</dbReference>
<accession>R7ZNR5</accession>
<comment type="similarity">
    <text evidence="1">Belongs to the DNA repair enzymes AP/ExoA family.</text>
</comment>
<dbReference type="PROSITE" id="PS51435">
    <property type="entry name" value="AP_NUCLEASE_F1_4"/>
    <property type="match status" value="1"/>
</dbReference>
<comment type="caution">
    <text evidence="9">The sequence shown here is derived from an EMBL/GenBank/DDBJ whole genome shotgun (WGS) entry which is preliminary data.</text>
</comment>
<feature type="active site" description="Proton acceptor" evidence="5">
    <location>
        <position position="246"/>
    </location>
</feature>
<dbReference type="NCBIfam" id="TIGR00633">
    <property type="entry name" value="xth"/>
    <property type="match status" value="1"/>
</dbReference>
<gene>
    <name evidence="9" type="ORF">ADIS_3812</name>
</gene>
<dbReference type="Gene3D" id="3.60.10.10">
    <property type="entry name" value="Endonuclease/exonuclease/phosphatase"/>
    <property type="match status" value="1"/>
</dbReference>
<dbReference type="FunFam" id="3.60.10.10:FF:000026">
    <property type="entry name" value="Exodeoxyribonuclease III"/>
    <property type="match status" value="1"/>
</dbReference>
<evidence type="ECO:0000256" key="4">
    <source>
        <dbReference type="ARBA" id="ARBA00022842"/>
    </source>
</evidence>
<keyword evidence="2 6" id="KW-0479">Metal-binding</keyword>
<dbReference type="EC" id="3.1.11.2" evidence="9"/>
<comment type="cofactor">
    <cofactor evidence="6">
        <name>Mg(2+)</name>
        <dbReference type="ChEBI" id="CHEBI:18420"/>
    </cofactor>
    <cofactor evidence="6">
        <name>Mn(2+)</name>
        <dbReference type="ChEBI" id="CHEBI:29035"/>
    </cofactor>
    <text evidence="6">Probably binds two magnesium or manganese ions per subunit.</text>
</comment>
<feature type="binding site" evidence="6">
    <location>
        <position position="245"/>
    </location>
    <ligand>
        <name>Mg(2+)</name>
        <dbReference type="ChEBI" id="CHEBI:18420"/>
        <label>1</label>
    </ligand>
</feature>
<evidence type="ECO:0000256" key="3">
    <source>
        <dbReference type="ARBA" id="ARBA00022801"/>
    </source>
</evidence>
<dbReference type="InterPro" id="IPR036691">
    <property type="entry name" value="Endo/exonu/phosph_ase_sf"/>
</dbReference>
<dbReference type="InterPro" id="IPR020847">
    <property type="entry name" value="AP_endonuclease_F1_BS"/>
</dbReference>
<dbReference type="OrthoDB" id="9803914at2"/>
<dbReference type="PATRIC" id="fig|1288963.3.peg.3802"/>
<keyword evidence="3 9" id="KW-0378">Hydrolase</keyword>
<dbReference type="Proteomes" id="UP000013909">
    <property type="component" value="Unassembled WGS sequence"/>
</dbReference>
<dbReference type="SUPFAM" id="SSF56219">
    <property type="entry name" value="DNase I-like"/>
    <property type="match status" value="1"/>
</dbReference>